<feature type="binding site" evidence="4">
    <location>
        <position position="111"/>
    </location>
    <ligand>
        <name>L-histidine</name>
        <dbReference type="ChEBI" id="CHEBI:57595"/>
    </ligand>
</feature>
<evidence type="ECO:0000313" key="8">
    <source>
        <dbReference type="Proteomes" id="UP001144397"/>
    </source>
</evidence>
<sequence length="387" mass="40594">MSPAAPAPLTSRTSPSLEEALVATFAAAGFARLDPPILQPADVFLDLSGESIRRRMYLTADAEGHELCLRPDLTIPVARAVLAEGMAMPARVSYLGPVFRFRGEGPGEFRQAGVESFGRTDIEAADAEILSLGLNACALYGLPQPDIRLGDVGLFTALLDALPLAPAMRRRLLKDFGQGRVNLDLAQLNDKSREGAPAHAGVLAALDGADPAAARALITDLLSIAGISTVGGRSVFEIAERFLEQSSLDAGGGLSKETSDILSRYLAISGTPDDASARMRALAADAGIDLNAALDLFDRRTGFFTAYAVNLSSVRFSTAFGRPLDYYSGMVFELHDPARPGAGPLVAGGRYDRLLSRLGAEGAIPGVGLAAWVERLAGLSGAAEDAR</sequence>
<keyword evidence="3" id="KW-0368">Histidine biosynthesis</keyword>
<dbReference type="InterPro" id="IPR045864">
    <property type="entry name" value="aa-tRNA-synth_II/BPL/LPL"/>
</dbReference>
<evidence type="ECO:0000259" key="5">
    <source>
        <dbReference type="PROSITE" id="PS50862"/>
    </source>
</evidence>
<dbReference type="Proteomes" id="UP001144397">
    <property type="component" value="Unassembled WGS sequence"/>
</dbReference>
<dbReference type="InterPro" id="IPR006195">
    <property type="entry name" value="aa-tRNA-synth_II"/>
</dbReference>
<dbReference type="GO" id="GO:0006427">
    <property type="term" value="P:histidyl-tRNA aminoacylation"/>
    <property type="evidence" value="ECO:0007669"/>
    <property type="project" value="TreeGrafter"/>
</dbReference>
<feature type="binding site" evidence="4">
    <location>
        <position position="322"/>
    </location>
    <ligand>
        <name>L-histidine</name>
        <dbReference type="ChEBI" id="CHEBI:57595"/>
    </ligand>
</feature>
<dbReference type="GO" id="GO:0016757">
    <property type="term" value="F:glycosyltransferase activity"/>
    <property type="evidence" value="ECO:0007669"/>
    <property type="project" value="UniProtKB-KW"/>
</dbReference>
<reference evidence="7 9" key="2">
    <citation type="submission" date="2023-07" db="EMBL/GenBank/DDBJ databases">
        <title>Genomic Encyclopedia of Type Strains, Phase IV (KMG-IV): sequencing the most valuable type-strain genomes for metagenomic binning, comparative biology and taxonomic classification.</title>
        <authorList>
            <person name="Goeker M."/>
        </authorList>
    </citation>
    <scope>NUCLEOTIDE SEQUENCE [LARGE SCALE GENOMIC DNA]</scope>
    <source>
        <strain evidence="7 9">DSM 338</strain>
    </source>
</reference>
<dbReference type="AlphaFoldDB" id="A0A9W6CKK5"/>
<dbReference type="GO" id="GO:0005737">
    <property type="term" value="C:cytoplasm"/>
    <property type="evidence" value="ECO:0007669"/>
    <property type="project" value="InterPro"/>
</dbReference>
<dbReference type="PROSITE" id="PS50862">
    <property type="entry name" value="AA_TRNA_LIGASE_II"/>
    <property type="match status" value="1"/>
</dbReference>
<gene>
    <name evidence="6" type="primary">hisZ</name>
    <name evidence="7" type="ORF">GGQ86_003739</name>
    <name evidence="6" type="ORF">XFLAVUS301_38800</name>
</gene>
<organism evidence="6 8">
    <name type="scientific">Xanthobacter flavus</name>
    <dbReference type="NCBI Taxonomy" id="281"/>
    <lineage>
        <taxon>Bacteria</taxon>
        <taxon>Pseudomonadati</taxon>
        <taxon>Pseudomonadota</taxon>
        <taxon>Alphaproteobacteria</taxon>
        <taxon>Hyphomicrobiales</taxon>
        <taxon>Xanthobacteraceae</taxon>
        <taxon>Xanthobacter</taxon>
    </lineage>
</organism>
<evidence type="ECO:0000313" key="7">
    <source>
        <dbReference type="EMBL" id="MDR6335244.1"/>
    </source>
</evidence>
<evidence type="ECO:0000313" key="6">
    <source>
        <dbReference type="EMBL" id="GLI24206.1"/>
    </source>
</evidence>
<keyword evidence="3" id="KW-0028">Amino-acid biosynthesis</keyword>
<dbReference type="Gene3D" id="3.30.930.10">
    <property type="entry name" value="Bira Bifunctional Protein, Domain 2"/>
    <property type="match status" value="1"/>
</dbReference>
<dbReference type="InterPro" id="IPR041715">
    <property type="entry name" value="HisRS-like_core"/>
</dbReference>
<dbReference type="GeneID" id="95764655"/>
<dbReference type="PIRSF" id="PIRSF001549">
    <property type="entry name" value="His-tRNA_synth"/>
    <property type="match status" value="1"/>
</dbReference>
<evidence type="ECO:0000256" key="4">
    <source>
        <dbReference type="PIRSR" id="PIRSR001549-1"/>
    </source>
</evidence>
<dbReference type="GO" id="GO:0004821">
    <property type="term" value="F:histidine-tRNA ligase activity"/>
    <property type="evidence" value="ECO:0007669"/>
    <property type="project" value="TreeGrafter"/>
</dbReference>
<feature type="binding site" evidence="4">
    <location>
        <position position="100"/>
    </location>
    <ligand>
        <name>L-histidine</name>
        <dbReference type="ChEBI" id="CHEBI:57595"/>
    </ligand>
</feature>
<evidence type="ECO:0000256" key="3">
    <source>
        <dbReference type="ARBA" id="ARBA00023102"/>
    </source>
</evidence>
<dbReference type="RefSeq" id="WP_281809004.1">
    <property type="nucleotide sequence ID" value="NZ_BSDO01000006.1"/>
</dbReference>
<feature type="domain" description="Aminoacyl-transfer RNA synthetases class-II family profile" evidence="5">
    <location>
        <begin position="17"/>
        <end position="379"/>
    </location>
</feature>
<dbReference type="EMBL" id="BSDO01000006">
    <property type="protein sequence ID" value="GLI24206.1"/>
    <property type="molecule type" value="Genomic_DNA"/>
</dbReference>
<dbReference type="GO" id="GO:0000105">
    <property type="term" value="P:L-histidine biosynthetic process"/>
    <property type="evidence" value="ECO:0007669"/>
    <property type="project" value="UniProtKB-KW"/>
</dbReference>
<dbReference type="EMBL" id="JAVDPY010000007">
    <property type="protein sequence ID" value="MDR6335244.1"/>
    <property type="molecule type" value="Genomic_DNA"/>
</dbReference>
<reference evidence="6" key="1">
    <citation type="submission" date="2022-12" db="EMBL/GenBank/DDBJ databases">
        <title>Reference genome sequencing for broad-spectrum identification of bacterial and archaeal isolates by mass spectrometry.</title>
        <authorList>
            <person name="Sekiguchi Y."/>
            <person name="Tourlousse D.M."/>
        </authorList>
    </citation>
    <scope>NUCLEOTIDE SEQUENCE</scope>
    <source>
        <strain evidence="6">301</strain>
    </source>
</reference>
<keyword evidence="9" id="KW-1185">Reference proteome</keyword>
<feature type="binding site" evidence="4">
    <location>
        <position position="115"/>
    </location>
    <ligand>
        <name>L-histidine</name>
        <dbReference type="ChEBI" id="CHEBI:57595"/>
    </ligand>
</feature>
<evidence type="ECO:0000313" key="9">
    <source>
        <dbReference type="Proteomes" id="UP001245370"/>
    </source>
</evidence>
<keyword evidence="6" id="KW-0808">Transferase</keyword>
<proteinExistence type="predicted"/>
<feature type="binding site" evidence="4">
    <location>
        <begin position="326"/>
        <end position="327"/>
    </location>
    <ligand>
        <name>L-histidine</name>
        <dbReference type="ChEBI" id="CHEBI:57595"/>
    </ligand>
</feature>
<comment type="caution">
    <text evidence="6">The sequence shown here is derived from an EMBL/GenBank/DDBJ whole genome shotgun (WGS) entry which is preliminary data.</text>
</comment>
<comment type="subunit">
    <text evidence="1">Homodimer.</text>
</comment>
<dbReference type="PANTHER" id="PTHR43707:SF1">
    <property type="entry name" value="HISTIDINE--TRNA LIGASE, MITOCHONDRIAL-RELATED"/>
    <property type="match status" value="1"/>
</dbReference>
<keyword evidence="6" id="KW-0328">Glycosyltransferase</keyword>
<dbReference type="Proteomes" id="UP001245370">
    <property type="component" value="Unassembled WGS sequence"/>
</dbReference>
<evidence type="ECO:0000256" key="2">
    <source>
        <dbReference type="ARBA" id="ARBA00017399"/>
    </source>
</evidence>
<dbReference type="Pfam" id="PF13393">
    <property type="entry name" value="tRNA-synt_His"/>
    <property type="match status" value="2"/>
</dbReference>
<dbReference type="NCBIfam" id="NF008953">
    <property type="entry name" value="PRK12295.1-6"/>
    <property type="match status" value="1"/>
</dbReference>
<evidence type="ECO:0000256" key="1">
    <source>
        <dbReference type="ARBA" id="ARBA00011738"/>
    </source>
</evidence>
<dbReference type="PANTHER" id="PTHR43707">
    <property type="entry name" value="HISTIDYL-TRNA SYNTHETASE"/>
    <property type="match status" value="1"/>
</dbReference>
<dbReference type="InterPro" id="IPR004516">
    <property type="entry name" value="HisRS/HisZ"/>
</dbReference>
<name>A0A9W6CKK5_XANFL</name>
<protein>
    <recommendedName>
        <fullName evidence="2">Histidine--tRNA ligase</fullName>
    </recommendedName>
</protein>
<feature type="binding site" evidence="4">
    <location>
        <begin position="72"/>
        <end position="74"/>
    </location>
    <ligand>
        <name>L-histidine</name>
        <dbReference type="ChEBI" id="CHEBI:57595"/>
    </ligand>
</feature>
<dbReference type="SUPFAM" id="SSF55681">
    <property type="entry name" value="Class II aaRS and biotin synthetases"/>
    <property type="match status" value="1"/>
</dbReference>
<accession>A0A9W6CKK5</accession>